<accession>A5FU72</accession>
<protein>
    <submittedName>
        <fullName evidence="2">Uncharacterized protein</fullName>
    </submittedName>
</protein>
<geneLocation type="plasmid" evidence="2 3">
    <name>pACRY04</name>
</geneLocation>
<evidence type="ECO:0000313" key="2">
    <source>
        <dbReference type="EMBL" id="ABQ29154.1"/>
    </source>
</evidence>
<dbReference type="AlphaFoldDB" id="A5FU72"/>
<feature type="compositionally biased region" description="Acidic residues" evidence="1">
    <location>
        <begin position="1"/>
        <end position="14"/>
    </location>
</feature>
<dbReference type="EMBL" id="CP000692">
    <property type="protein sequence ID" value="ABQ29154.1"/>
    <property type="molecule type" value="Genomic_DNA"/>
</dbReference>
<dbReference type="KEGG" id="acr:Acry_3556"/>
<keyword evidence="3" id="KW-1185">Reference proteome</keyword>
<evidence type="ECO:0000256" key="1">
    <source>
        <dbReference type="SAM" id="MobiDB-lite"/>
    </source>
</evidence>
<keyword evidence="2" id="KW-0614">Plasmid</keyword>
<evidence type="ECO:0000313" key="3">
    <source>
        <dbReference type="Proteomes" id="UP000000245"/>
    </source>
</evidence>
<proteinExistence type="predicted"/>
<feature type="region of interest" description="Disordered" evidence="1">
    <location>
        <begin position="1"/>
        <end position="27"/>
    </location>
</feature>
<dbReference type="HOGENOM" id="CLU_1860862_0_0_5"/>
<organism evidence="2 3">
    <name type="scientific">Acidiphilium cryptum (strain JF-5)</name>
    <dbReference type="NCBI Taxonomy" id="349163"/>
    <lineage>
        <taxon>Bacteria</taxon>
        <taxon>Pseudomonadati</taxon>
        <taxon>Pseudomonadota</taxon>
        <taxon>Alphaproteobacteria</taxon>
        <taxon>Acetobacterales</taxon>
        <taxon>Acidocellaceae</taxon>
        <taxon>Acidiphilium</taxon>
    </lineage>
</organism>
<reference evidence="2 3" key="1">
    <citation type="submission" date="2007-05" db="EMBL/GenBank/DDBJ databases">
        <title>Complete sequence of plasmid4 pACRY04 of Acidiphilium cryptum JF-5.</title>
        <authorList>
            <consortium name="US DOE Joint Genome Institute"/>
            <person name="Copeland A."/>
            <person name="Lucas S."/>
            <person name="Lapidus A."/>
            <person name="Barry K."/>
            <person name="Detter J.C."/>
            <person name="Glavina del Rio T."/>
            <person name="Hammon N."/>
            <person name="Israni S."/>
            <person name="Dalin E."/>
            <person name="Tice H."/>
            <person name="Pitluck S."/>
            <person name="Sims D."/>
            <person name="Brettin T."/>
            <person name="Bruce D."/>
            <person name="Han C."/>
            <person name="Schmutz J."/>
            <person name="Larimer F."/>
            <person name="Land M."/>
            <person name="Hauser L."/>
            <person name="Kyrpides N."/>
            <person name="Kim E."/>
            <person name="Magnuson T."/>
            <person name="Richardson P."/>
        </authorList>
    </citation>
    <scope>NUCLEOTIDE SEQUENCE [LARGE SCALE GENOMIC DNA]</scope>
    <source>
        <strain evidence="2 3">JF-5</strain>
        <plasmid evidence="3">Plasmid pACRY04</plasmid>
    </source>
</reference>
<gene>
    <name evidence="2" type="ordered locus">Acry_3556</name>
</gene>
<sequence length="137" mass="14777">MDEVLEMGDDDEEGFSVAPDDRETPGEAAEYRSAVAQAAIAHLGGNENALPCICARCPAAIWTIGDARTAPITESGEIARASDQAPWTIAVFCRAMHKDMTAFAPDYKKLVYVVRGGAVVGFCDAYADELMAWQDHH</sequence>
<dbReference type="Proteomes" id="UP000000245">
    <property type="component" value="Plasmid pACRY04"/>
</dbReference>
<name>A5FU72_ACICJ</name>